<proteinExistence type="predicted"/>
<keyword evidence="1" id="KW-0614">Plasmid</keyword>
<dbReference type="AlphaFoldDB" id="Q981V2"/>
<gene>
    <name evidence="1" type="ordered locus">mll9223</name>
</gene>
<dbReference type="Proteomes" id="UP000000552">
    <property type="component" value="Plasmid pMLa"/>
</dbReference>
<dbReference type="HOGENOM" id="CLU_1650759_0_0_5"/>
<protein>
    <submittedName>
        <fullName evidence="1">Mll9223 protein</fullName>
    </submittedName>
</protein>
<name>Q981V2_RHILO</name>
<evidence type="ECO:0000313" key="1">
    <source>
        <dbReference type="EMBL" id="BAB54607.1"/>
    </source>
</evidence>
<sequence length="160" mass="17767">MIGQQPTKEVTIISTSDGTDLAFKDILQAKLFVAVSSAGVRKPRRQIKMSSPYIIFFNGKHEAVGRWAVCGNPLRDKFSGRFSISVTLVSSTYAKAVQGNHAWRGPFRQGRLFTQDKEANDLMADIDCKWVLQVGACVTLKLGEHKIQLVDKPFLLGLEL</sequence>
<reference evidence="1 2" key="1">
    <citation type="journal article" date="2000" name="DNA Res.">
        <title>Complete genome structure of the nitrogen-fixing symbiotic bacterium Mesorhizobium loti.</title>
        <authorList>
            <person name="Kaneko T."/>
            <person name="Nakamura Y."/>
            <person name="Sato S."/>
            <person name="Asamizu E."/>
            <person name="Kato T."/>
            <person name="Sasamoto S."/>
            <person name="Watanabe A."/>
            <person name="Idesawa K."/>
            <person name="Ishikawa A."/>
            <person name="Kawashima K."/>
            <person name="Kimura T."/>
            <person name="Kishida Y."/>
            <person name="Kiyokawa C."/>
            <person name="Kohara M."/>
            <person name="Matsumoto M."/>
            <person name="Matsuno A."/>
            <person name="Mochizuki Y."/>
            <person name="Nakayama S."/>
            <person name="Nakazaki N."/>
            <person name="Shimpo S."/>
            <person name="Sugimoto M."/>
            <person name="Takeuchi C."/>
            <person name="Yamada M."/>
            <person name="Tabata S."/>
        </authorList>
    </citation>
    <scope>NUCLEOTIDE SEQUENCE [LARGE SCALE GENOMIC DNA]</scope>
    <source>
        <strain evidence="2">LMG 29417 / CECT 9101 / MAFF 303099</strain>
        <plasmid evidence="1 2">pMLa</plasmid>
    </source>
</reference>
<evidence type="ECO:0000313" key="2">
    <source>
        <dbReference type="Proteomes" id="UP000000552"/>
    </source>
</evidence>
<dbReference type="EMBL" id="BA000013">
    <property type="protein sequence ID" value="BAB54607.1"/>
    <property type="molecule type" value="Genomic_DNA"/>
</dbReference>
<accession>Q981V2</accession>
<dbReference type="KEGG" id="mlo:mll9223"/>
<organism evidence="1 2">
    <name type="scientific">Mesorhizobium japonicum (strain LMG 29417 / CECT 9101 / MAFF 303099)</name>
    <name type="common">Mesorhizobium loti (strain MAFF 303099)</name>
    <dbReference type="NCBI Taxonomy" id="266835"/>
    <lineage>
        <taxon>Bacteria</taxon>
        <taxon>Pseudomonadati</taxon>
        <taxon>Pseudomonadota</taxon>
        <taxon>Alphaproteobacteria</taxon>
        <taxon>Hyphomicrobiales</taxon>
        <taxon>Phyllobacteriaceae</taxon>
        <taxon>Mesorhizobium</taxon>
    </lineage>
</organism>
<dbReference type="PATRIC" id="fig|266835.9.peg.7027"/>
<geneLocation type="plasmid" evidence="1 2">
    <name>pMLa</name>
</geneLocation>